<protein>
    <submittedName>
        <fullName evidence="1">Uncharacterized protein</fullName>
    </submittedName>
</protein>
<evidence type="ECO:0000313" key="1">
    <source>
        <dbReference type="EMBL" id="KAJ4446751.1"/>
    </source>
</evidence>
<gene>
    <name evidence="1" type="ORF">ANN_13448</name>
</gene>
<sequence length="133" mass="15741">MERVKWTDGITNEVVLEREGEERMMLKLIRKRKRNWLCHWLRRNCLLMPTKGLTGRNAEWEQSSRGRRKWNMRKTKKEERFVDNGVCCSSLQFASVPVHAADKIASRRSPLCFEASVPPISLEIRAALRRRFN</sequence>
<proteinExistence type="predicted"/>
<reference evidence="1 2" key="1">
    <citation type="journal article" date="2022" name="Allergy">
        <title>Genome assembly and annotation of Periplaneta americana reveal a comprehensive cockroach allergen profile.</title>
        <authorList>
            <person name="Wang L."/>
            <person name="Xiong Q."/>
            <person name="Saelim N."/>
            <person name="Wang L."/>
            <person name="Nong W."/>
            <person name="Wan A.T."/>
            <person name="Shi M."/>
            <person name="Liu X."/>
            <person name="Cao Q."/>
            <person name="Hui J.H.L."/>
            <person name="Sookrung N."/>
            <person name="Leung T.F."/>
            <person name="Tungtrongchitr A."/>
            <person name="Tsui S.K.W."/>
        </authorList>
    </citation>
    <scope>NUCLEOTIDE SEQUENCE [LARGE SCALE GENOMIC DNA]</scope>
    <source>
        <strain evidence="1">PWHHKU_190912</strain>
    </source>
</reference>
<keyword evidence="2" id="KW-1185">Reference proteome</keyword>
<name>A0ABQ8TKW1_PERAM</name>
<accession>A0ABQ8TKW1</accession>
<dbReference type="EMBL" id="JAJSOF020000009">
    <property type="protein sequence ID" value="KAJ4446751.1"/>
    <property type="molecule type" value="Genomic_DNA"/>
</dbReference>
<dbReference type="Proteomes" id="UP001148838">
    <property type="component" value="Unassembled WGS sequence"/>
</dbReference>
<evidence type="ECO:0000313" key="2">
    <source>
        <dbReference type="Proteomes" id="UP001148838"/>
    </source>
</evidence>
<organism evidence="1 2">
    <name type="scientific">Periplaneta americana</name>
    <name type="common">American cockroach</name>
    <name type="synonym">Blatta americana</name>
    <dbReference type="NCBI Taxonomy" id="6978"/>
    <lineage>
        <taxon>Eukaryota</taxon>
        <taxon>Metazoa</taxon>
        <taxon>Ecdysozoa</taxon>
        <taxon>Arthropoda</taxon>
        <taxon>Hexapoda</taxon>
        <taxon>Insecta</taxon>
        <taxon>Pterygota</taxon>
        <taxon>Neoptera</taxon>
        <taxon>Polyneoptera</taxon>
        <taxon>Dictyoptera</taxon>
        <taxon>Blattodea</taxon>
        <taxon>Blattoidea</taxon>
        <taxon>Blattidae</taxon>
        <taxon>Blattinae</taxon>
        <taxon>Periplaneta</taxon>
    </lineage>
</organism>
<comment type="caution">
    <text evidence="1">The sequence shown here is derived from an EMBL/GenBank/DDBJ whole genome shotgun (WGS) entry which is preliminary data.</text>
</comment>